<dbReference type="InterPro" id="IPR050300">
    <property type="entry name" value="GDXG_lipolytic_enzyme"/>
</dbReference>
<dbReference type="PANTHER" id="PTHR48081:SF33">
    <property type="entry name" value="KYNURENINE FORMAMIDASE"/>
    <property type="match status" value="1"/>
</dbReference>
<sequence length="232" mass="25430">MQHPDFLHDVALSFKWVKDNISNICGDINNVFLSGHSAGAHIISLLLIRFDDYLAPLGLEKSWFKGLILVSGVFSLFCPLRKELLDLKNKGFVLAYVYPTFGLDETVRRSASPLVLLEPETTPSGTSSLIGTLSTEIAKKAGCDMGEKAAFAANKEVCDGLSINKDLPPALVFNCQFDFGLQANGKAMYKALRKHTEASYVSIPGVDHGGICRSKKTHEEIHTFMAKNYTTS</sequence>
<name>A0A9W7FW31_9STRA</name>
<dbReference type="Gene3D" id="3.40.50.1820">
    <property type="entry name" value="alpha/beta hydrolase"/>
    <property type="match status" value="1"/>
</dbReference>
<dbReference type="InterPro" id="IPR002018">
    <property type="entry name" value="CarbesteraseB"/>
</dbReference>
<dbReference type="EMBL" id="BRXZ01008015">
    <property type="protein sequence ID" value="GMI19792.1"/>
    <property type="molecule type" value="Genomic_DNA"/>
</dbReference>
<feature type="domain" description="Carboxylesterase type B" evidence="2">
    <location>
        <begin position="7"/>
        <end position="73"/>
    </location>
</feature>
<evidence type="ECO:0000256" key="1">
    <source>
        <dbReference type="ARBA" id="ARBA00022801"/>
    </source>
</evidence>
<gene>
    <name evidence="3" type="ORF">TrRE_jg9692</name>
</gene>
<dbReference type="Proteomes" id="UP001165082">
    <property type="component" value="Unassembled WGS sequence"/>
</dbReference>
<dbReference type="InterPro" id="IPR029058">
    <property type="entry name" value="AB_hydrolase_fold"/>
</dbReference>
<dbReference type="Pfam" id="PF00135">
    <property type="entry name" value="COesterase"/>
    <property type="match status" value="1"/>
</dbReference>
<proteinExistence type="predicted"/>
<dbReference type="OrthoDB" id="6495301at2759"/>
<evidence type="ECO:0000259" key="2">
    <source>
        <dbReference type="Pfam" id="PF00135"/>
    </source>
</evidence>
<dbReference type="GO" id="GO:0004061">
    <property type="term" value="F:arylformamidase activity"/>
    <property type="evidence" value="ECO:0007669"/>
    <property type="project" value="TreeGrafter"/>
</dbReference>
<accession>A0A9W7FW31</accession>
<reference evidence="3" key="1">
    <citation type="submission" date="2022-07" db="EMBL/GenBank/DDBJ databases">
        <title>Genome analysis of Parmales, a sister group of diatoms, reveals the evolutionary specialization of diatoms from phago-mixotrophs to photoautotrophs.</title>
        <authorList>
            <person name="Ban H."/>
            <person name="Sato S."/>
            <person name="Yoshikawa S."/>
            <person name="Kazumasa Y."/>
            <person name="Nakamura Y."/>
            <person name="Ichinomiya M."/>
            <person name="Saitoh K."/>
            <person name="Sato N."/>
            <person name="Blanc-Mathieu R."/>
            <person name="Endo H."/>
            <person name="Kuwata A."/>
            <person name="Ogata H."/>
        </authorList>
    </citation>
    <scope>NUCLEOTIDE SEQUENCE</scope>
</reference>
<dbReference type="AlphaFoldDB" id="A0A9W7FW31"/>
<dbReference type="PANTHER" id="PTHR48081">
    <property type="entry name" value="AB HYDROLASE SUPERFAMILY PROTEIN C4A8.06C"/>
    <property type="match status" value="1"/>
</dbReference>
<organism evidence="3 4">
    <name type="scientific">Triparma retinervis</name>
    <dbReference type="NCBI Taxonomy" id="2557542"/>
    <lineage>
        <taxon>Eukaryota</taxon>
        <taxon>Sar</taxon>
        <taxon>Stramenopiles</taxon>
        <taxon>Ochrophyta</taxon>
        <taxon>Bolidophyceae</taxon>
        <taxon>Parmales</taxon>
        <taxon>Triparmaceae</taxon>
        <taxon>Triparma</taxon>
    </lineage>
</organism>
<keyword evidence="4" id="KW-1185">Reference proteome</keyword>
<evidence type="ECO:0000313" key="3">
    <source>
        <dbReference type="EMBL" id="GMI19792.1"/>
    </source>
</evidence>
<evidence type="ECO:0000313" key="4">
    <source>
        <dbReference type="Proteomes" id="UP001165082"/>
    </source>
</evidence>
<comment type="caution">
    <text evidence="3">The sequence shown here is derived from an EMBL/GenBank/DDBJ whole genome shotgun (WGS) entry which is preliminary data.</text>
</comment>
<dbReference type="SUPFAM" id="SSF53474">
    <property type="entry name" value="alpha/beta-Hydrolases"/>
    <property type="match status" value="1"/>
</dbReference>
<keyword evidence="1" id="KW-0378">Hydrolase</keyword>
<protein>
    <recommendedName>
        <fullName evidence="2">Carboxylesterase type B domain-containing protein</fullName>
    </recommendedName>
</protein>